<feature type="transmembrane region" description="Helical" evidence="8">
    <location>
        <begin position="334"/>
        <end position="354"/>
    </location>
</feature>
<evidence type="ECO:0000256" key="4">
    <source>
        <dbReference type="ARBA" id="ARBA00022544"/>
    </source>
</evidence>
<feature type="transmembrane region" description="Helical" evidence="8">
    <location>
        <begin position="42"/>
        <end position="63"/>
    </location>
</feature>
<keyword evidence="6 8" id="KW-1133">Transmembrane helix</keyword>
<evidence type="ECO:0000256" key="3">
    <source>
        <dbReference type="ARBA" id="ARBA00022448"/>
    </source>
</evidence>
<dbReference type="PANTHER" id="PTHR34975:SF2">
    <property type="entry name" value="SPORE GERMINATION PROTEIN A2"/>
    <property type="match status" value="1"/>
</dbReference>
<feature type="transmembrane region" description="Helical" evidence="8">
    <location>
        <begin position="12"/>
        <end position="30"/>
    </location>
</feature>
<organism evidence="9 10">
    <name type="scientific">Brevibacillus brevis</name>
    <name type="common">Bacillus brevis</name>
    <dbReference type="NCBI Taxonomy" id="1393"/>
    <lineage>
        <taxon>Bacteria</taxon>
        <taxon>Bacillati</taxon>
        <taxon>Bacillota</taxon>
        <taxon>Bacilli</taxon>
        <taxon>Bacillales</taxon>
        <taxon>Paenibacillaceae</taxon>
        <taxon>Brevibacillus</taxon>
    </lineage>
</organism>
<feature type="transmembrane region" description="Helical" evidence="8">
    <location>
        <begin position="120"/>
        <end position="140"/>
    </location>
</feature>
<accession>A0A517I589</accession>
<comment type="subcellular location">
    <subcellularLocation>
        <location evidence="1">Membrane</location>
        <topology evidence="1">Multi-pass membrane protein</topology>
    </subcellularLocation>
</comment>
<dbReference type="InterPro" id="IPR004761">
    <property type="entry name" value="Spore_GerAB"/>
</dbReference>
<dbReference type="PANTHER" id="PTHR34975">
    <property type="entry name" value="SPORE GERMINATION PROTEIN A2"/>
    <property type="match status" value="1"/>
</dbReference>
<reference evidence="9 10" key="1">
    <citation type="submission" date="2019-07" db="EMBL/GenBank/DDBJ databases">
        <title>Characterization of Brevibacillus brevis HK544, as a potential biocontrol agent.</title>
        <authorList>
            <person name="Kim H."/>
        </authorList>
    </citation>
    <scope>NUCLEOTIDE SEQUENCE [LARGE SCALE GENOMIC DNA]</scope>
    <source>
        <strain evidence="9 10">HK544</strain>
    </source>
</reference>
<evidence type="ECO:0000313" key="10">
    <source>
        <dbReference type="Proteomes" id="UP000317713"/>
    </source>
</evidence>
<keyword evidence="7 8" id="KW-0472">Membrane</keyword>
<dbReference type="Pfam" id="PF03845">
    <property type="entry name" value="Spore_permease"/>
    <property type="match status" value="1"/>
</dbReference>
<comment type="similarity">
    <text evidence="2">Belongs to the amino acid-polyamine-organocation (APC) superfamily. Spore germination protein (SGP) (TC 2.A.3.9) family.</text>
</comment>
<evidence type="ECO:0000256" key="8">
    <source>
        <dbReference type="SAM" id="Phobius"/>
    </source>
</evidence>
<name>A0A517I589_BREBE</name>
<evidence type="ECO:0000256" key="7">
    <source>
        <dbReference type="ARBA" id="ARBA00023136"/>
    </source>
</evidence>
<dbReference type="AlphaFoldDB" id="A0A517I589"/>
<dbReference type="GO" id="GO:0016020">
    <property type="term" value="C:membrane"/>
    <property type="evidence" value="ECO:0007669"/>
    <property type="project" value="UniProtKB-SubCell"/>
</dbReference>
<evidence type="ECO:0000256" key="5">
    <source>
        <dbReference type="ARBA" id="ARBA00022692"/>
    </source>
</evidence>
<dbReference type="RefSeq" id="WP_144615270.1">
    <property type="nucleotide sequence ID" value="NZ_CP042161.1"/>
</dbReference>
<gene>
    <name evidence="9" type="ORF">FPS98_08595</name>
</gene>
<feature type="transmembrane region" description="Helical" evidence="8">
    <location>
        <begin position="152"/>
        <end position="171"/>
    </location>
</feature>
<dbReference type="EMBL" id="CP042161">
    <property type="protein sequence ID" value="QDS34034.1"/>
    <property type="molecule type" value="Genomic_DNA"/>
</dbReference>
<keyword evidence="5 8" id="KW-0812">Transmembrane</keyword>
<feature type="transmembrane region" description="Helical" evidence="8">
    <location>
        <begin position="191"/>
        <end position="208"/>
    </location>
</feature>
<evidence type="ECO:0000256" key="1">
    <source>
        <dbReference type="ARBA" id="ARBA00004141"/>
    </source>
</evidence>
<feature type="transmembrane region" description="Helical" evidence="8">
    <location>
        <begin position="83"/>
        <end position="108"/>
    </location>
</feature>
<proteinExistence type="inferred from homology"/>
<dbReference type="GO" id="GO:0009847">
    <property type="term" value="P:spore germination"/>
    <property type="evidence" value="ECO:0007669"/>
    <property type="project" value="InterPro"/>
</dbReference>
<dbReference type="Gene3D" id="1.20.1740.10">
    <property type="entry name" value="Amino acid/polyamine transporter I"/>
    <property type="match status" value="1"/>
</dbReference>
<protein>
    <submittedName>
        <fullName evidence="9">GerAB/ArcD/ProY family transporter</fullName>
    </submittedName>
</protein>
<keyword evidence="4" id="KW-0309">Germination</keyword>
<dbReference type="Proteomes" id="UP000317713">
    <property type="component" value="Chromosome"/>
</dbReference>
<evidence type="ECO:0000313" key="9">
    <source>
        <dbReference type="EMBL" id="QDS34034.1"/>
    </source>
</evidence>
<keyword evidence="3" id="KW-0813">Transport</keyword>
<sequence length="366" mass="42234">MKINRLNDITLFQYIFFISQVQIGIGIITLPSDLAEIASTDGWISIILGWMVANVVSLLIIHVMKDHPNETIFDLLKRYFGKWLGGFGSLLFALYSLFVFSITLFSAIHLMQTWVLPQTANYFLMILFFIPIYMLARYGIRMLARYTEIVQIGMILMLPLFFVSMKNGHFIHLLPVLKEGWLPILKGTKTTVLSFLGFELAFVLYPFLQKKQQAGKGIVIANTITLFVYLLVTIACFVEFNPYQVSTYIWPTLDLFETIEFPFVERIEVIFAAFYLFLISSSGIPYYFVSIVGFSQVIPYTNQRQVLQVLTGGFIILSFVYNPTFHQVSIMLKWGGHMGLVVSYLFPFCLWLYVRTIGKLQMRMDR</sequence>
<feature type="transmembrane region" description="Helical" evidence="8">
    <location>
        <begin position="306"/>
        <end position="322"/>
    </location>
</feature>
<feature type="transmembrane region" description="Helical" evidence="8">
    <location>
        <begin position="220"/>
        <end position="240"/>
    </location>
</feature>
<evidence type="ECO:0000256" key="6">
    <source>
        <dbReference type="ARBA" id="ARBA00022989"/>
    </source>
</evidence>
<feature type="transmembrane region" description="Helical" evidence="8">
    <location>
        <begin position="269"/>
        <end position="294"/>
    </location>
</feature>
<dbReference type="NCBIfam" id="TIGR00912">
    <property type="entry name" value="2A0309"/>
    <property type="match status" value="1"/>
</dbReference>
<evidence type="ECO:0000256" key="2">
    <source>
        <dbReference type="ARBA" id="ARBA00007998"/>
    </source>
</evidence>